<dbReference type="PROSITE" id="PS50267">
    <property type="entry name" value="NA_NEUROTRAN_SYMP_3"/>
    <property type="match status" value="1"/>
</dbReference>
<protein>
    <submittedName>
        <fullName evidence="7">Sodium-dependent transporter</fullName>
    </submittedName>
</protein>
<feature type="transmembrane region" description="Helical" evidence="6">
    <location>
        <begin position="229"/>
        <end position="253"/>
    </location>
</feature>
<gene>
    <name evidence="7" type="ORF">AADG42_17215</name>
</gene>
<dbReference type="PANTHER" id="PTHR42948">
    <property type="entry name" value="TRANSPORTER"/>
    <property type="match status" value="1"/>
</dbReference>
<feature type="transmembrane region" description="Helical" evidence="6">
    <location>
        <begin position="471"/>
        <end position="495"/>
    </location>
</feature>
<feature type="transmembrane region" description="Helical" evidence="6">
    <location>
        <begin position="395"/>
        <end position="416"/>
    </location>
</feature>
<accession>A0ABZ3FW69</accession>
<evidence type="ECO:0000256" key="4">
    <source>
        <dbReference type="ARBA" id="ARBA00022989"/>
    </source>
</evidence>
<evidence type="ECO:0000256" key="1">
    <source>
        <dbReference type="ARBA" id="ARBA00004141"/>
    </source>
</evidence>
<keyword evidence="2" id="KW-0813">Transport</keyword>
<dbReference type="SUPFAM" id="SSF161070">
    <property type="entry name" value="SNF-like"/>
    <property type="match status" value="1"/>
</dbReference>
<reference evidence="7 8" key="1">
    <citation type="submission" date="2024-04" db="EMBL/GenBank/DDBJ databases">
        <title>Isolation of an actinomycete strain from pig manure.</title>
        <authorList>
            <person name="Gong T."/>
            <person name="Yu Z."/>
            <person name="An M."/>
            <person name="Wei C."/>
            <person name="Yang W."/>
            <person name="Liu L."/>
        </authorList>
    </citation>
    <scope>NUCLEOTIDE SEQUENCE [LARGE SCALE GENOMIC DNA]</scope>
    <source>
        <strain evidence="7 8">ZF39</strain>
    </source>
</reference>
<proteinExistence type="predicted"/>
<organism evidence="7 8">
    <name type="scientific">Ammonicoccus fulvus</name>
    <dbReference type="NCBI Taxonomy" id="3138240"/>
    <lineage>
        <taxon>Bacteria</taxon>
        <taxon>Bacillati</taxon>
        <taxon>Actinomycetota</taxon>
        <taxon>Actinomycetes</taxon>
        <taxon>Propionibacteriales</taxon>
        <taxon>Propionibacteriaceae</taxon>
        <taxon>Ammonicoccus</taxon>
    </lineage>
</organism>
<keyword evidence="8" id="KW-1185">Reference proteome</keyword>
<feature type="transmembrane region" description="Helical" evidence="6">
    <location>
        <begin position="325"/>
        <end position="345"/>
    </location>
</feature>
<feature type="transmembrane region" description="Helical" evidence="6">
    <location>
        <begin position="20"/>
        <end position="39"/>
    </location>
</feature>
<evidence type="ECO:0000256" key="5">
    <source>
        <dbReference type="ARBA" id="ARBA00023136"/>
    </source>
</evidence>
<dbReference type="RefSeq" id="WP_425310408.1">
    <property type="nucleotide sequence ID" value="NZ_CP154795.1"/>
</dbReference>
<keyword evidence="4 6" id="KW-1133">Transmembrane helix</keyword>
<dbReference type="EMBL" id="CP154795">
    <property type="protein sequence ID" value="XAN08974.1"/>
    <property type="molecule type" value="Genomic_DNA"/>
</dbReference>
<dbReference type="InterPro" id="IPR037272">
    <property type="entry name" value="SNS_sf"/>
</dbReference>
<dbReference type="Pfam" id="PF00209">
    <property type="entry name" value="SNF"/>
    <property type="match status" value="2"/>
</dbReference>
<dbReference type="Proteomes" id="UP001442841">
    <property type="component" value="Chromosome"/>
</dbReference>
<dbReference type="PANTHER" id="PTHR42948:SF1">
    <property type="entry name" value="TRANSPORTER"/>
    <property type="match status" value="1"/>
</dbReference>
<feature type="transmembrane region" description="Helical" evidence="6">
    <location>
        <begin position="437"/>
        <end position="459"/>
    </location>
</feature>
<feature type="transmembrane region" description="Helical" evidence="6">
    <location>
        <begin position="95"/>
        <end position="123"/>
    </location>
</feature>
<dbReference type="NCBIfam" id="NF037979">
    <property type="entry name" value="Na_transp"/>
    <property type="match status" value="1"/>
</dbReference>
<sequence length="518" mass="56573">MATAMAQPAQESREQWNHQAGFILAAIGSAVGLGNIWRFPGVAYSSGSGAFLIPYLIALLTAGIPILFLDYAIGHRFRAAPPLAFRRMAKWAEPLGWFQTGLLFVIGIYYAAVIAWAMSYFVFSFDLRWGDDPATFFVSEYLQVGDPVVSTTPVWGVLIPMALVWILMLVVLLLGVANGIGKLNMIFIPLLVVIFTALVIRALFLPGALDGLDAFFTPDWAALADPNVWIAAYAQIFFSLSIAFGIMITYASYQRRKANMTSSGLVVAFANSSFELLAGIGVFATLGFMAHQANTQVSELEGLTGPILSFVTFPKVIAEMPGGNIFGMLFFASLVLAGVTSLISIMQGVSASVQEKFSIDRIKAGLIVSILMGAVSLFLFSTTSGLIALDTVDMWSNNIGIVLSAIVMSILTIWIMRRGRELRIHLNAVSTFKVGPWWTVLVGILGPVVLGFMLVQRVITLITEGYEGYPGWYIGVFGWGTIAFVFIVSVVFTLIPWRRKEFSDAQFNAWPPVKENRS</sequence>
<evidence type="ECO:0000256" key="6">
    <source>
        <dbReference type="SAM" id="Phobius"/>
    </source>
</evidence>
<evidence type="ECO:0000256" key="2">
    <source>
        <dbReference type="ARBA" id="ARBA00022448"/>
    </source>
</evidence>
<dbReference type="PRINTS" id="PR00176">
    <property type="entry name" value="NANEUSMPORT"/>
</dbReference>
<dbReference type="InterPro" id="IPR000175">
    <property type="entry name" value="Na/ntran_symport"/>
</dbReference>
<keyword evidence="5 6" id="KW-0472">Membrane</keyword>
<feature type="transmembrane region" description="Helical" evidence="6">
    <location>
        <begin position="366"/>
        <end position="389"/>
    </location>
</feature>
<feature type="transmembrane region" description="Helical" evidence="6">
    <location>
        <begin position="154"/>
        <end position="174"/>
    </location>
</feature>
<dbReference type="CDD" id="cd10334">
    <property type="entry name" value="SLC6sbd_u1"/>
    <property type="match status" value="1"/>
</dbReference>
<feature type="transmembrane region" description="Helical" evidence="6">
    <location>
        <begin position="186"/>
        <end position="209"/>
    </location>
</feature>
<name>A0ABZ3FW69_9ACTN</name>
<feature type="transmembrane region" description="Helical" evidence="6">
    <location>
        <begin position="51"/>
        <end position="74"/>
    </location>
</feature>
<evidence type="ECO:0000313" key="7">
    <source>
        <dbReference type="EMBL" id="XAN08974.1"/>
    </source>
</evidence>
<comment type="subcellular location">
    <subcellularLocation>
        <location evidence="1">Membrane</location>
        <topology evidence="1">Multi-pass membrane protein</topology>
    </subcellularLocation>
</comment>
<feature type="transmembrane region" description="Helical" evidence="6">
    <location>
        <begin position="265"/>
        <end position="290"/>
    </location>
</feature>
<keyword evidence="3 6" id="KW-0812">Transmembrane</keyword>
<evidence type="ECO:0000256" key="3">
    <source>
        <dbReference type="ARBA" id="ARBA00022692"/>
    </source>
</evidence>
<evidence type="ECO:0000313" key="8">
    <source>
        <dbReference type="Proteomes" id="UP001442841"/>
    </source>
</evidence>